<proteinExistence type="predicted"/>
<evidence type="ECO:0000313" key="1">
    <source>
        <dbReference type="EMBL" id="SFV89211.1"/>
    </source>
</evidence>
<keyword evidence="1" id="KW-0449">Lipoprotein</keyword>
<dbReference type="EMBL" id="FPHZ01000213">
    <property type="protein sequence ID" value="SFV89211.1"/>
    <property type="molecule type" value="Genomic_DNA"/>
</dbReference>
<reference evidence="1" key="1">
    <citation type="submission" date="2016-10" db="EMBL/GenBank/DDBJ databases">
        <authorList>
            <person name="de Groot N.N."/>
        </authorList>
    </citation>
    <scope>NUCLEOTIDE SEQUENCE</scope>
</reference>
<gene>
    <name evidence="1" type="ORF">MNB_SUP05-SYMBIONT-5-366</name>
</gene>
<name>A0A1W1E5S2_9ZZZZ</name>
<organism evidence="1">
    <name type="scientific">hydrothermal vent metagenome</name>
    <dbReference type="NCBI Taxonomy" id="652676"/>
    <lineage>
        <taxon>unclassified sequences</taxon>
        <taxon>metagenomes</taxon>
        <taxon>ecological metagenomes</taxon>
    </lineage>
</organism>
<protein>
    <submittedName>
        <fullName evidence="1">Putative lipoprotein</fullName>
    </submittedName>
</protein>
<accession>A0A1W1E5S2</accession>
<sequence>METFFQNHNDTQLPKLTTPVVKQRLNAGFIRTQARELETNFPKLSNPILNMFVYPHLTRGGNPVPGYTTNFNLYERDHYALPAEIL</sequence>
<dbReference type="AlphaFoldDB" id="A0A1W1E5S2"/>